<reference evidence="1 2" key="1">
    <citation type="submission" date="2014-02" db="EMBL/GenBank/DDBJ databases">
        <title>Single nucleus genome sequencing reveals high similarity among nuclei of an endomycorrhizal fungus.</title>
        <authorList>
            <person name="Lin K."/>
            <person name="Geurts R."/>
            <person name="Zhang Z."/>
            <person name="Limpens E."/>
            <person name="Saunders D.G."/>
            <person name="Mu D."/>
            <person name="Pang E."/>
            <person name="Cao H."/>
            <person name="Cha H."/>
            <person name="Lin T."/>
            <person name="Zhou Q."/>
            <person name="Shang Y."/>
            <person name="Li Y."/>
            <person name="Ivanov S."/>
            <person name="Sharma T."/>
            <person name="Velzen R.V."/>
            <person name="Ruijter N.D."/>
            <person name="Aanen D.K."/>
            <person name="Win J."/>
            <person name="Kamoun S."/>
            <person name="Bisseling T."/>
            <person name="Huang S."/>
        </authorList>
    </citation>
    <scope>NUCLEOTIDE SEQUENCE [LARGE SCALE GENOMIC DNA]</scope>
    <source>
        <strain evidence="2">DAOM197198w</strain>
    </source>
</reference>
<dbReference type="EMBL" id="JEMT01026226">
    <property type="protein sequence ID" value="EXX59727.1"/>
    <property type="molecule type" value="Genomic_DNA"/>
</dbReference>
<organism evidence="1 2">
    <name type="scientific">Rhizophagus irregularis (strain DAOM 197198w)</name>
    <name type="common">Glomus intraradices</name>
    <dbReference type="NCBI Taxonomy" id="1432141"/>
    <lineage>
        <taxon>Eukaryota</taxon>
        <taxon>Fungi</taxon>
        <taxon>Fungi incertae sedis</taxon>
        <taxon>Mucoromycota</taxon>
        <taxon>Glomeromycotina</taxon>
        <taxon>Glomeromycetes</taxon>
        <taxon>Glomerales</taxon>
        <taxon>Glomeraceae</taxon>
        <taxon>Rhizophagus</taxon>
    </lineage>
</organism>
<sequence length="122" mass="14276">MGFIVLVDLAGISLDTDELVKNSKWIDLTADIKPKPDNLFYDHPIPSGNKIMFLEEFASNFYVNIFDTTLKKWNINQNVKILQPMNPITSIKEVWTFDEKTGKSYLLPNFFHEKKRGNFRYN</sequence>
<comment type="caution">
    <text evidence="1">The sequence shown here is derived from an EMBL/GenBank/DDBJ whole genome shotgun (WGS) entry which is preliminary data.</text>
</comment>
<dbReference type="AlphaFoldDB" id="A0A015IRA1"/>
<protein>
    <submittedName>
        <fullName evidence="1">Uncharacterized protein</fullName>
    </submittedName>
</protein>
<keyword evidence="2" id="KW-1185">Reference proteome</keyword>
<gene>
    <name evidence="1" type="ORF">RirG_186460</name>
</gene>
<dbReference type="Proteomes" id="UP000022910">
    <property type="component" value="Unassembled WGS sequence"/>
</dbReference>
<dbReference type="OrthoDB" id="10465536at2759"/>
<accession>A0A015IRA1</accession>
<dbReference type="HOGENOM" id="CLU_2028010_0_0_1"/>
<evidence type="ECO:0000313" key="2">
    <source>
        <dbReference type="Proteomes" id="UP000022910"/>
    </source>
</evidence>
<proteinExistence type="predicted"/>
<name>A0A015IRA1_RHIIW</name>
<evidence type="ECO:0000313" key="1">
    <source>
        <dbReference type="EMBL" id="EXX59727.1"/>
    </source>
</evidence>